<gene>
    <name evidence="2" type="ORF">CVIRNUC_003675</name>
</gene>
<sequence>MATTVTAGVPANDKVGKGKCGGTRNAESDAEASVEGASRKMYGRGLFSTGSGFEIVFGYNVPPTEGMTLEWLSRHMALKRW</sequence>
<evidence type="ECO:0000256" key="1">
    <source>
        <dbReference type="SAM" id="MobiDB-lite"/>
    </source>
</evidence>
<reference evidence="2 3" key="1">
    <citation type="submission" date="2023-10" db="EMBL/GenBank/DDBJ databases">
        <authorList>
            <person name="Maclean D."/>
            <person name="Macfadyen A."/>
        </authorList>
    </citation>
    <scope>NUCLEOTIDE SEQUENCE [LARGE SCALE GENOMIC DNA]</scope>
</reference>
<feature type="region of interest" description="Disordered" evidence="1">
    <location>
        <begin position="1"/>
        <end position="34"/>
    </location>
</feature>
<accession>A0AAV1I314</accession>
<dbReference type="Proteomes" id="UP001314263">
    <property type="component" value="Unassembled WGS sequence"/>
</dbReference>
<proteinExistence type="predicted"/>
<name>A0AAV1I314_9CHLO</name>
<organism evidence="2 3">
    <name type="scientific">Coccomyxa viridis</name>
    <dbReference type="NCBI Taxonomy" id="1274662"/>
    <lineage>
        <taxon>Eukaryota</taxon>
        <taxon>Viridiplantae</taxon>
        <taxon>Chlorophyta</taxon>
        <taxon>core chlorophytes</taxon>
        <taxon>Trebouxiophyceae</taxon>
        <taxon>Trebouxiophyceae incertae sedis</taxon>
        <taxon>Coccomyxaceae</taxon>
        <taxon>Coccomyxa</taxon>
    </lineage>
</organism>
<dbReference type="AlphaFoldDB" id="A0AAV1I314"/>
<keyword evidence="3" id="KW-1185">Reference proteome</keyword>
<dbReference type="EMBL" id="CAUYUE010000004">
    <property type="protein sequence ID" value="CAK0769522.1"/>
    <property type="molecule type" value="Genomic_DNA"/>
</dbReference>
<evidence type="ECO:0000313" key="3">
    <source>
        <dbReference type="Proteomes" id="UP001314263"/>
    </source>
</evidence>
<protein>
    <submittedName>
        <fullName evidence="2">Uncharacterized protein</fullName>
    </submittedName>
</protein>
<evidence type="ECO:0000313" key="2">
    <source>
        <dbReference type="EMBL" id="CAK0769522.1"/>
    </source>
</evidence>
<comment type="caution">
    <text evidence="2">The sequence shown here is derived from an EMBL/GenBank/DDBJ whole genome shotgun (WGS) entry which is preliminary data.</text>
</comment>